<comment type="caution">
    <text evidence="1">The sequence shown here is derived from an EMBL/GenBank/DDBJ whole genome shotgun (WGS) entry which is preliminary data.</text>
</comment>
<organism evidence="1 2">
    <name type="scientific">Pseudomonas carassii</name>
    <dbReference type="NCBI Taxonomy" id="3115855"/>
    <lineage>
        <taxon>Bacteria</taxon>
        <taxon>Pseudomonadati</taxon>
        <taxon>Pseudomonadota</taxon>
        <taxon>Gammaproteobacteria</taxon>
        <taxon>Pseudomonadales</taxon>
        <taxon>Pseudomonadaceae</taxon>
        <taxon>Pseudomonas</taxon>
    </lineage>
</organism>
<reference evidence="1" key="1">
    <citation type="submission" date="2024-01" db="EMBL/GenBank/DDBJ databases">
        <title>Unpublished Manusciprt.</title>
        <authorList>
            <person name="Duman M."/>
            <person name="Valdes E.G."/>
            <person name="Ajmi N."/>
            <person name="Altun S."/>
            <person name="Saticioglu I.B."/>
        </authorList>
    </citation>
    <scope>NUCLEOTIDE SEQUENCE</scope>
    <source>
        <strain evidence="1">137P</strain>
    </source>
</reference>
<dbReference type="EMBL" id="JAZDCT010000002">
    <property type="protein sequence ID" value="MEE1886501.1"/>
    <property type="molecule type" value="Genomic_DNA"/>
</dbReference>
<evidence type="ECO:0008006" key="3">
    <source>
        <dbReference type="Google" id="ProtNLM"/>
    </source>
</evidence>
<gene>
    <name evidence="1" type="ORF">V0R62_02425</name>
</gene>
<evidence type="ECO:0000313" key="1">
    <source>
        <dbReference type="EMBL" id="MEE1886501.1"/>
    </source>
</evidence>
<proteinExistence type="predicted"/>
<evidence type="ECO:0000313" key="2">
    <source>
        <dbReference type="Proteomes" id="UP001354227"/>
    </source>
</evidence>
<sequence>MATIVKACSILAHQKEQIRLTLEALADVDTDCVIDHQAVEAWVDSLGTDAPLPAPYAFA</sequence>
<keyword evidence="2" id="KW-1185">Reference proteome</keyword>
<protein>
    <recommendedName>
        <fullName evidence="3">CopG family transcriptional regulator</fullName>
    </recommendedName>
</protein>
<name>A0ABU7H7E3_9PSED</name>
<dbReference type="Proteomes" id="UP001354227">
    <property type="component" value="Unassembled WGS sequence"/>
</dbReference>
<accession>A0ABU7H7E3</accession>